<proteinExistence type="predicted"/>
<keyword evidence="2" id="KW-1185">Reference proteome</keyword>
<dbReference type="Proteomes" id="UP000541636">
    <property type="component" value="Unassembled WGS sequence"/>
</dbReference>
<dbReference type="EMBL" id="JAAZQD010000002">
    <property type="protein sequence ID" value="NKZ38355.1"/>
    <property type="molecule type" value="Genomic_DNA"/>
</dbReference>
<evidence type="ECO:0000313" key="1">
    <source>
        <dbReference type="EMBL" id="NKZ38355.1"/>
    </source>
</evidence>
<organism evidence="1 2">
    <name type="scientific">Oleiagrimonas citrea</name>
    <dbReference type="NCBI Taxonomy" id="1665687"/>
    <lineage>
        <taxon>Bacteria</taxon>
        <taxon>Pseudomonadati</taxon>
        <taxon>Pseudomonadota</taxon>
        <taxon>Gammaproteobacteria</taxon>
        <taxon>Lysobacterales</taxon>
        <taxon>Rhodanobacteraceae</taxon>
        <taxon>Oleiagrimonas</taxon>
    </lineage>
</organism>
<comment type="caution">
    <text evidence="1">The sequence shown here is derived from an EMBL/GenBank/DDBJ whole genome shotgun (WGS) entry which is preliminary data.</text>
</comment>
<gene>
    <name evidence="1" type="ORF">HF690_05210</name>
</gene>
<protein>
    <submittedName>
        <fullName evidence="1">Uncharacterized protein</fullName>
    </submittedName>
</protein>
<accession>A0A846ZJ96</accession>
<dbReference type="AlphaFoldDB" id="A0A846ZJ96"/>
<name>A0A846ZJ96_9GAMM</name>
<reference evidence="1 2" key="1">
    <citation type="journal article" date="2017" name="Int. J. Syst. Evol. Microbiol.">
        <title>Oleiagrimonas citrea sp. nov., a marine bacterium isolated from tidal flat sediment and emended description of the genus Oleiagrimonas Fang et al. 2015 and Oleiagrimonas soli.</title>
        <authorList>
            <person name="Yang S.H."/>
            <person name="Seo H.S."/>
            <person name="Seong C.N."/>
            <person name="Kwon K.K."/>
        </authorList>
    </citation>
    <scope>NUCLEOTIDE SEQUENCE [LARGE SCALE GENOMIC DNA]</scope>
    <source>
        <strain evidence="1 2">MEBiC09124</strain>
    </source>
</reference>
<evidence type="ECO:0000313" key="2">
    <source>
        <dbReference type="Proteomes" id="UP000541636"/>
    </source>
</evidence>
<sequence>MKNGQHFQRFLHLLEVCEHNADRWDYSRLKLPGESVSDYDKKRAQAFARQARAQMQLAQLFEELDNEQQLSRRAGWFLERFALKEIQRARVRGFIHPDRKAAARAWAFAHVLSAFDLAARLRWRRCSAEREDLPDDLDAETLDAGKDWRDGDA</sequence>
<dbReference type="RefSeq" id="WP_168608699.1">
    <property type="nucleotide sequence ID" value="NZ_JAAZQD010000002.1"/>
</dbReference>